<dbReference type="GO" id="GO:0001228">
    <property type="term" value="F:DNA-binding transcription activator activity, RNA polymerase II-specific"/>
    <property type="evidence" value="ECO:0007669"/>
    <property type="project" value="TreeGrafter"/>
</dbReference>
<keyword evidence="4" id="KW-0539">Nucleus</keyword>
<dbReference type="AlphaFoldDB" id="A0A9W9KI81"/>
<keyword evidence="3" id="KW-0804">Transcription</keyword>
<dbReference type="InterPro" id="IPR036864">
    <property type="entry name" value="Zn2-C6_fun-type_DNA-bd_sf"/>
</dbReference>
<dbReference type="InterPro" id="IPR053157">
    <property type="entry name" value="Sterol_Uptake_Regulator"/>
</dbReference>
<accession>A0A9W9KI81</accession>
<keyword evidence="1" id="KW-0805">Transcription regulation</keyword>
<dbReference type="PANTHER" id="PTHR47784">
    <property type="entry name" value="STEROL UPTAKE CONTROL PROTEIN 2"/>
    <property type="match status" value="1"/>
</dbReference>
<gene>
    <name evidence="7" type="ORF">N7456_002862</name>
</gene>
<dbReference type="GO" id="GO:0008270">
    <property type="term" value="F:zinc ion binding"/>
    <property type="evidence" value="ECO:0007669"/>
    <property type="project" value="InterPro"/>
</dbReference>
<comment type="caution">
    <text evidence="7">The sequence shown here is derived from an EMBL/GenBank/DDBJ whole genome shotgun (WGS) entry which is preliminary data.</text>
</comment>
<dbReference type="OrthoDB" id="416217at2759"/>
<evidence type="ECO:0000256" key="3">
    <source>
        <dbReference type="ARBA" id="ARBA00023163"/>
    </source>
</evidence>
<dbReference type="InterPro" id="IPR001138">
    <property type="entry name" value="Zn2Cys6_DnaBD"/>
</dbReference>
<organism evidence="7 8">
    <name type="scientific">Penicillium angulare</name>
    <dbReference type="NCBI Taxonomy" id="116970"/>
    <lineage>
        <taxon>Eukaryota</taxon>
        <taxon>Fungi</taxon>
        <taxon>Dikarya</taxon>
        <taxon>Ascomycota</taxon>
        <taxon>Pezizomycotina</taxon>
        <taxon>Eurotiomycetes</taxon>
        <taxon>Eurotiomycetidae</taxon>
        <taxon>Eurotiales</taxon>
        <taxon>Aspergillaceae</taxon>
        <taxon>Penicillium</taxon>
    </lineage>
</organism>
<reference evidence="7" key="1">
    <citation type="submission" date="2022-11" db="EMBL/GenBank/DDBJ databases">
        <authorList>
            <person name="Petersen C."/>
        </authorList>
    </citation>
    <scope>NUCLEOTIDE SEQUENCE</scope>
    <source>
        <strain evidence="7">IBT 30069</strain>
    </source>
</reference>
<keyword evidence="2" id="KW-0238">DNA-binding</keyword>
<evidence type="ECO:0000256" key="1">
    <source>
        <dbReference type="ARBA" id="ARBA00023015"/>
    </source>
</evidence>
<protein>
    <submittedName>
        <fullName evidence="7">C6 transcription factor</fullName>
    </submittedName>
</protein>
<dbReference type="GO" id="GO:0003677">
    <property type="term" value="F:DNA binding"/>
    <property type="evidence" value="ECO:0007669"/>
    <property type="project" value="UniProtKB-KW"/>
</dbReference>
<evidence type="ECO:0000259" key="6">
    <source>
        <dbReference type="PROSITE" id="PS50048"/>
    </source>
</evidence>
<reference evidence="7" key="2">
    <citation type="journal article" date="2023" name="IMA Fungus">
        <title>Comparative genomic study of the Penicillium genus elucidates a diverse pangenome and 15 lateral gene transfer events.</title>
        <authorList>
            <person name="Petersen C."/>
            <person name="Sorensen T."/>
            <person name="Nielsen M.R."/>
            <person name="Sondergaard T.E."/>
            <person name="Sorensen J.L."/>
            <person name="Fitzpatrick D.A."/>
            <person name="Frisvad J.C."/>
            <person name="Nielsen K.L."/>
        </authorList>
    </citation>
    <scope>NUCLEOTIDE SEQUENCE</scope>
    <source>
        <strain evidence="7">IBT 30069</strain>
    </source>
</reference>
<name>A0A9W9KI81_9EURO</name>
<keyword evidence="8" id="KW-1185">Reference proteome</keyword>
<feature type="compositionally biased region" description="Polar residues" evidence="5">
    <location>
        <begin position="54"/>
        <end position="64"/>
    </location>
</feature>
<dbReference type="SMART" id="SM00066">
    <property type="entry name" value="GAL4"/>
    <property type="match status" value="1"/>
</dbReference>
<evidence type="ECO:0000313" key="8">
    <source>
        <dbReference type="Proteomes" id="UP001149165"/>
    </source>
</evidence>
<dbReference type="InterPro" id="IPR021858">
    <property type="entry name" value="Fun_TF"/>
</dbReference>
<evidence type="ECO:0000313" key="7">
    <source>
        <dbReference type="EMBL" id="KAJ5106187.1"/>
    </source>
</evidence>
<dbReference type="Pfam" id="PF11951">
    <property type="entry name" value="Fungal_trans_2"/>
    <property type="match status" value="1"/>
</dbReference>
<evidence type="ECO:0000256" key="4">
    <source>
        <dbReference type="ARBA" id="ARBA00023242"/>
    </source>
</evidence>
<dbReference type="PROSITE" id="PS00463">
    <property type="entry name" value="ZN2_CY6_FUNGAL_1"/>
    <property type="match status" value="1"/>
</dbReference>
<proteinExistence type="predicted"/>
<feature type="domain" description="Zn(2)-C6 fungal-type" evidence="6">
    <location>
        <begin position="17"/>
        <end position="47"/>
    </location>
</feature>
<dbReference type="PROSITE" id="PS50048">
    <property type="entry name" value="ZN2_CY6_FUNGAL_2"/>
    <property type="match status" value="1"/>
</dbReference>
<evidence type="ECO:0000256" key="5">
    <source>
        <dbReference type="SAM" id="MobiDB-lite"/>
    </source>
</evidence>
<evidence type="ECO:0000256" key="2">
    <source>
        <dbReference type="ARBA" id="ARBA00023125"/>
    </source>
</evidence>
<dbReference type="PANTHER" id="PTHR47784:SF5">
    <property type="entry name" value="STEROL UPTAKE CONTROL PROTEIN 2"/>
    <property type="match status" value="1"/>
</dbReference>
<sequence>MASNPVGRRSHFKSRAGCLVCKRRKVKCDERKPACGNCTRHGVPCSFPSRPESAHSTPAASQARSDGVAESVSPSAMIPQSLSTSTLQLHDMELFHHYMISTCYTLSRTPVVQAVWRDEAPRVGFTMPAVLHAMLAVSALHLARCDPSRRDSCITQAHRHHELAVCMVTPNMPSLASDNGAGLFLFSSLTCIFACAGARSEDNSFSLFEQGRLANWVLLFRGTKTVIDYSSDDFSKGRLGPMFSNGHDAAAARGPHAMEQGQMYTWELKQFICREFSQDHQQLQVYEEALIALNKTLGIVLKPHEEPRLQTADIFAWLLETSEEYMESLVQGAPVALIIFGYFCVALRQIEGMWFMEGVSGRLMSQLSSLIDERYQGWLRWPKEQISWTPNSISI</sequence>
<dbReference type="EMBL" id="JAPQKH010000003">
    <property type="protein sequence ID" value="KAJ5106187.1"/>
    <property type="molecule type" value="Genomic_DNA"/>
</dbReference>
<dbReference type="Pfam" id="PF00172">
    <property type="entry name" value="Zn_clus"/>
    <property type="match status" value="1"/>
</dbReference>
<dbReference type="SUPFAM" id="SSF57701">
    <property type="entry name" value="Zn2/Cys6 DNA-binding domain"/>
    <property type="match status" value="1"/>
</dbReference>
<dbReference type="CDD" id="cd00067">
    <property type="entry name" value="GAL4"/>
    <property type="match status" value="1"/>
</dbReference>
<dbReference type="Proteomes" id="UP001149165">
    <property type="component" value="Unassembled WGS sequence"/>
</dbReference>
<dbReference type="Gene3D" id="4.10.240.10">
    <property type="entry name" value="Zn(2)-C6 fungal-type DNA-binding domain"/>
    <property type="match status" value="1"/>
</dbReference>
<feature type="region of interest" description="Disordered" evidence="5">
    <location>
        <begin position="49"/>
        <end position="75"/>
    </location>
</feature>